<sequence length="581" mass="64954">MGLDYVIFHCIYTVPLAVIFSILYGPFLNRPEIYKIGTLITIAVVATIPWDSYLIRTHIWSYAPESVIGYTLYSIPAEEVFFVAIQTYLTSLLYCVLRKPLVLPIYLRECASQSRARGPGQAFLVATFAAGIALCYSAGELTYLGLILIWVCPVLLLQWSLSCEFLIALPWKVTVLPVCLPTLYLWFADANAVSAGTWTIENGTKVGYQLWNGLELEEAVFFLVTNMMVVVGMASMDYAFAIEEYRILSSKEPSSVDFSLKLALKGIVSRSPQFDARILGRLSEAVVCLKQKSQSMFLGSALFQGSLRMDLIFLYYFCRVMDDLVDGDNTPDHDAQYWISECSNALDSKLNSSTTEQHSDLPSPPTASPKHEALQSALDQLPLSKLSQKSLYDLLRGFEMDLAFDVDRNQFPIRTEEDLDLYAYRVASTVATLVLDLVYHHQNHNKNNPPSSSPYDVQNRQKLTQAGLTMGKALQCINIARDIGRDAAINRVYIPTTWLTDAGLTPLDVIRHPTSDKVYDLQRRMLDHADIYYGESRAAIEELPACVRGPVRVTVESYFSVVVGEEVKCCLEGNGGEVEEG</sequence>
<evidence type="ECO:0000313" key="1">
    <source>
        <dbReference type="EMBL" id="KAK1140843.1"/>
    </source>
</evidence>
<proteinExistence type="predicted"/>
<comment type="caution">
    <text evidence="1">The sequence shown here is derived from an EMBL/GenBank/DDBJ whole genome shotgun (WGS) entry which is preliminary data.</text>
</comment>
<gene>
    <name evidence="1" type="ORF">N8T08_009840</name>
</gene>
<keyword evidence="2" id="KW-1185">Reference proteome</keyword>
<protein>
    <submittedName>
        <fullName evidence="1">Terpene cyclase</fullName>
    </submittedName>
</protein>
<dbReference type="Proteomes" id="UP001177260">
    <property type="component" value="Unassembled WGS sequence"/>
</dbReference>
<reference evidence="1 2" key="1">
    <citation type="journal article" date="2023" name="ACS Omega">
        <title>Identification of the Neoaspergillic Acid Biosynthesis Gene Cluster by Establishing an In Vitro CRISPR-Ribonucleoprotein Genetic System in Aspergillus melleus.</title>
        <authorList>
            <person name="Yuan B."/>
            <person name="Grau M.F."/>
            <person name="Murata R.M."/>
            <person name="Torok T."/>
            <person name="Venkateswaran K."/>
            <person name="Stajich J.E."/>
            <person name="Wang C.C.C."/>
        </authorList>
    </citation>
    <scope>NUCLEOTIDE SEQUENCE [LARGE SCALE GENOMIC DNA]</scope>
    <source>
        <strain evidence="1 2">IMV 1140</strain>
    </source>
</reference>
<accession>A0ACC3ASR8</accession>
<dbReference type="EMBL" id="JAOPJF010000074">
    <property type="protein sequence ID" value="KAK1140843.1"/>
    <property type="molecule type" value="Genomic_DNA"/>
</dbReference>
<evidence type="ECO:0000313" key="2">
    <source>
        <dbReference type="Proteomes" id="UP001177260"/>
    </source>
</evidence>
<name>A0ACC3ASR8_9EURO</name>
<organism evidence="1 2">
    <name type="scientific">Aspergillus melleus</name>
    <dbReference type="NCBI Taxonomy" id="138277"/>
    <lineage>
        <taxon>Eukaryota</taxon>
        <taxon>Fungi</taxon>
        <taxon>Dikarya</taxon>
        <taxon>Ascomycota</taxon>
        <taxon>Pezizomycotina</taxon>
        <taxon>Eurotiomycetes</taxon>
        <taxon>Eurotiomycetidae</taxon>
        <taxon>Eurotiales</taxon>
        <taxon>Aspergillaceae</taxon>
        <taxon>Aspergillus</taxon>
        <taxon>Aspergillus subgen. Circumdati</taxon>
    </lineage>
</organism>